<sequence length="135" mass="15063">MIAAEMALELEAKAMLESGWWNSYSNDTSQRCNWPCISCNNTGSITKISPSTDMIQVGDRFGNFSFSSFPNLVLDLSGRELGGNIPPQIGELREFKYLDLSNCELSGELPPSLGNLTQIEYLDISYNYIIKTLHN</sequence>
<accession>A0A1R3KES8</accession>
<dbReference type="STRING" id="93759.A0A1R3KES8"/>
<name>A0A1R3KES8_9ROSI</name>
<dbReference type="InterPro" id="IPR032675">
    <property type="entry name" value="LRR_dom_sf"/>
</dbReference>
<dbReference type="SUPFAM" id="SSF52058">
    <property type="entry name" value="L domain-like"/>
    <property type="match status" value="1"/>
</dbReference>
<dbReference type="InterPro" id="IPR052592">
    <property type="entry name" value="LRR-RLK"/>
</dbReference>
<reference evidence="2" key="1">
    <citation type="submission" date="2013-09" db="EMBL/GenBank/DDBJ databases">
        <title>Corchorus olitorius genome sequencing.</title>
        <authorList>
            <person name="Alam M."/>
            <person name="Haque M.S."/>
            <person name="Islam M.S."/>
            <person name="Emdad E.M."/>
            <person name="Islam M.M."/>
            <person name="Ahmed B."/>
            <person name="Halim A."/>
            <person name="Hossen Q.M.M."/>
            <person name="Hossain M.Z."/>
            <person name="Ahmed R."/>
            <person name="Khan M.M."/>
            <person name="Islam R."/>
            <person name="Rashid M.M."/>
            <person name="Khan S.A."/>
            <person name="Rahman M.S."/>
            <person name="Alam M."/>
            <person name="Yahiya A.S."/>
            <person name="Khan M.S."/>
            <person name="Azam M.S."/>
            <person name="Haque T."/>
            <person name="Lashkar M.Z.H."/>
            <person name="Akhand A.I."/>
            <person name="Morshed G."/>
            <person name="Roy S."/>
            <person name="Uddin K.S."/>
            <person name="Rabeya T."/>
            <person name="Hossain A.S."/>
            <person name="Chowdhury A."/>
            <person name="Snigdha A.R."/>
            <person name="Mortoza M.S."/>
            <person name="Matin S.A."/>
            <person name="Hoque S.M.E."/>
            <person name="Islam M.K."/>
            <person name="Roy D.K."/>
            <person name="Haider R."/>
            <person name="Moosa M.M."/>
            <person name="Elias S.M."/>
            <person name="Hasan A.M."/>
            <person name="Jahan S."/>
            <person name="Shafiuddin M."/>
            <person name="Mahmood N."/>
            <person name="Shommy N.S."/>
        </authorList>
    </citation>
    <scope>NUCLEOTIDE SEQUENCE [LARGE SCALE GENOMIC DNA]</scope>
    <source>
        <strain evidence="2">cv. O-4</strain>
    </source>
</reference>
<dbReference type="Proteomes" id="UP000187203">
    <property type="component" value="Unassembled WGS sequence"/>
</dbReference>
<dbReference type="OrthoDB" id="2105857at2759"/>
<protein>
    <submittedName>
        <fullName evidence="1">Leucine rich repeat 4</fullName>
    </submittedName>
</protein>
<dbReference type="InterPro" id="IPR001611">
    <property type="entry name" value="Leu-rich_rpt"/>
</dbReference>
<proteinExistence type="predicted"/>
<dbReference type="Pfam" id="PF00560">
    <property type="entry name" value="LRR_1"/>
    <property type="match status" value="1"/>
</dbReference>
<comment type="caution">
    <text evidence="1">The sequence shown here is derived from an EMBL/GenBank/DDBJ whole genome shotgun (WGS) entry which is preliminary data.</text>
</comment>
<dbReference type="PANTHER" id="PTHR48054">
    <property type="entry name" value="RECEPTOR KINASE-LIKE PROTEIN XA21"/>
    <property type="match status" value="1"/>
</dbReference>
<dbReference type="EMBL" id="AWUE01013930">
    <property type="protein sequence ID" value="OMP05612.1"/>
    <property type="molecule type" value="Genomic_DNA"/>
</dbReference>
<dbReference type="Gene3D" id="3.80.10.10">
    <property type="entry name" value="Ribonuclease Inhibitor"/>
    <property type="match status" value="1"/>
</dbReference>
<dbReference type="AlphaFoldDB" id="A0A1R3KES8"/>
<gene>
    <name evidence="1" type="ORF">COLO4_08712</name>
</gene>
<organism evidence="1 2">
    <name type="scientific">Corchorus olitorius</name>
    <dbReference type="NCBI Taxonomy" id="93759"/>
    <lineage>
        <taxon>Eukaryota</taxon>
        <taxon>Viridiplantae</taxon>
        <taxon>Streptophyta</taxon>
        <taxon>Embryophyta</taxon>
        <taxon>Tracheophyta</taxon>
        <taxon>Spermatophyta</taxon>
        <taxon>Magnoliopsida</taxon>
        <taxon>eudicotyledons</taxon>
        <taxon>Gunneridae</taxon>
        <taxon>Pentapetalae</taxon>
        <taxon>rosids</taxon>
        <taxon>malvids</taxon>
        <taxon>Malvales</taxon>
        <taxon>Malvaceae</taxon>
        <taxon>Grewioideae</taxon>
        <taxon>Apeibeae</taxon>
        <taxon>Corchorus</taxon>
    </lineage>
</organism>
<evidence type="ECO:0000313" key="2">
    <source>
        <dbReference type="Proteomes" id="UP000187203"/>
    </source>
</evidence>
<keyword evidence="2" id="KW-1185">Reference proteome</keyword>
<dbReference type="PANTHER" id="PTHR48054:SF14">
    <property type="entry name" value="MDIS1-INTERACTING RECEPTOR LIKE KINASE 2-LIKE"/>
    <property type="match status" value="1"/>
</dbReference>
<evidence type="ECO:0000313" key="1">
    <source>
        <dbReference type="EMBL" id="OMP05612.1"/>
    </source>
</evidence>